<organism evidence="3 4">
    <name type="scientific">Myriangium duriaei CBS 260.36</name>
    <dbReference type="NCBI Taxonomy" id="1168546"/>
    <lineage>
        <taxon>Eukaryota</taxon>
        <taxon>Fungi</taxon>
        <taxon>Dikarya</taxon>
        <taxon>Ascomycota</taxon>
        <taxon>Pezizomycotina</taxon>
        <taxon>Dothideomycetes</taxon>
        <taxon>Dothideomycetidae</taxon>
        <taxon>Myriangiales</taxon>
        <taxon>Myriangiaceae</taxon>
        <taxon>Myriangium</taxon>
    </lineage>
</organism>
<evidence type="ECO:0000256" key="1">
    <source>
        <dbReference type="SAM" id="MobiDB-lite"/>
    </source>
</evidence>
<reference evidence="3" key="1">
    <citation type="journal article" date="2020" name="Stud. Mycol.">
        <title>101 Dothideomycetes genomes: a test case for predicting lifestyles and emergence of pathogens.</title>
        <authorList>
            <person name="Haridas S."/>
            <person name="Albert R."/>
            <person name="Binder M."/>
            <person name="Bloem J."/>
            <person name="Labutti K."/>
            <person name="Salamov A."/>
            <person name="Andreopoulos B."/>
            <person name="Baker S."/>
            <person name="Barry K."/>
            <person name="Bills G."/>
            <person name="Bluhm B."/>
            <person name="Cannon C."/>
            <person name="Castanera R."/>
            <person name="Culley D."/>
            <person name="Daum C."/>
            <person name="Ezra D."/>
            <person name="Gonzalez J."/>
            <person name="Henrissat B."/>
            <person name="Kuo A."/>
            <person name="Liang C."/>
            <person name="Lipzen A."/>
            <person name="Lutzoni F."/>
            <person name="Magnuson J."/>
            <person name="Mondo S."/>
            <person name="Nolan M."/>
            <person name="Ohm R."/>
            <person name="Pangilinan J."/>
            <person name="Park H.-J."/>
            <person name="Ramirez L."/>
            <person name="Alfaro M."/>
            <person name="Sun H."/>
            <person name="Tritt A."/>
            <person name="Yoshinaga Y."/>
            <person name="Zwiers L.-H."/>
            <person name="Turgeon B."/>
            <person name="Goodwin S."/>
            <person name="Spatafora J."/>
            <person name="Crous P."/>
            <person name="Grigoriev I."/>
        </authorList>
    </citation>
    <scope>NUCLEOTIDE SEQUENCE</scope>
    <source>
        <strain evidence="3">CBS 260.36</strain>
    </source>
</reference>
<dbReference type="EMBL" id="ML996092">
    <property type="protein sequence ID" value="KAF2149156.1"/>
    <property type="molecule type" value="Genomic_DNA"/>
</dbReference>
<protein>
    <submittedName>
        <fullName evidence="3">Uncharacterized protein</fullName>
    </submittedName>
</protein>
<evidence type="ECO:0000256" key="2">
    <source>
        <dbReference type="SAM" id="SignalP"/>
    </source>
</evidence>
<dbReference type="OrthoDB" id="10634350at2759"/>
<sequence>MHNPILKIAKSWAIIGILFLLHGVVSQNPYDTQTCTSACNNDDIWINLCRNLYGTGSSTADPIKFLQCIDVGNRGVSGAGATEIGLCIVCDQDGLGASSLATYQVLYVFLVTLDNQGVSNALAVESNAVSDIVTFYSTSLMPSLRGSVSPSTTSSSSQSTSVTTSSSSQFTPSTSPLSTSSRSSFTPTTSPVLTTTVSSIVPPSNPVNPTTTHNNTGFHQADIAGVSGFAAFLMILNSWGYL</sequence>
<gene>
    <name evidence="3" type="ORF">K461DRAFT_297614</name>
</gene>
<dbReference type="AlphaFoldDB" id="A0A9P4MIV4"/>
<name>A0A9P4MIV4_9PEZI</name>
<feature type="region of interest" description="Disordered" evidence="1">
    <location>
        <begin position="144"/>
        <end position="190"/>
    </location>
</feature>
<keyword evidence="4" id="KW-1185">Reference proteome</keyword>
<feature type="chain" id="PRO_5040225628" evidence="2">
    <location>
        <begin position="27"/>
        <end position="242"/>
    </location>
</feature>
<accession>A0A9P4MIV4</accession>
<proteinExistence type="predicted"/>
<dbReference type="Proteomes" id="UP000799439">
    <property type="component" value="Unassembled WGS sequence"/>
</dbReference>
<feature type="signal peptide" evidence="2">
    <location>
        <begin position="1"/>
        <end position="26"/>
    </location>
</feature>
<evidence type="ECO:0000313" key="4">
    <source>
        <dbReference type="Proteomes" id="UP000799439"/>
    </source>
</evidence>
<evidence type="ECO:0000313" key="3">
    <source>
        <dbReference type="EMBL" id="KAF2149156.1"/>
    </source>
</evidence>
<comment type="caution">
    <text evidence="3">The sequence shown here is derived from an EMBL/GenBank/DDBJ whole genome shotgun (WGS) entry which is preliminary data.</text>
</comment>
<keyword evidence="2" id="KW-0732">Signal</keyword>